<dbReference type="EMBL" id="JAOTIF010000008">
    <property type="protein sequence ID" value="MCU7549903.1"/>
    <property type="molecule type" value="Genomic_DNA"/>
</dbReference>
<accession>A0A9X2XYD2</accession>
<reference evidence="1" key="1">
    <citation type="submission" date="2022-09" db="EMBL/GenBank/DDBJ databases">
        <authorList>
            <person name="Yuan C."/>
            <person name="Ke Z."/>
        </authorList>
    </citation>
    <scope>NUCLEOTIDE SEQUENCE</scope>
    <source>
        <strain evidence="1">LB-8</strain>
    </source>
</reference>
<proteinExistence type="predicted"/>
<reference evidence="1" key="2">
    <citation type="submission" date="2023-04" db="EMBL/GenBank/DDBJ databases">
        <title>Paracnuella aquatica gen. nov., sp. nov., a member of the family Chitinophagaceae isolated from a hot spring.</title>
        <authorList>
            <person name="Wang C."/>
        </authorList>
    </citation>
    <scope>NUCLEOTIDE SEQUENCE</scope>
    <source>
        <strain evidence="1">LB-8</strain>
    </source>
</reference>
<dbReference type="Proteomes" id="UP001155483">
    <property type="component" value="Unassembled WGS sequence"/>
</dbReference>
<organism evidence="1 2">
    <name type="scientific">Paraflavisolibacter caeni</name>
    <dbReference type="NCBI Taxonomy" id="2982496"/>
    <lineage>
        <taxon>Bacteria</taxon>
        <taxon>Pseudomonadati</taxon>
        <taxon>Bacteroidota</taxon>
        <taxon>Chitinophagia</taxon>
        <taxon>Chitinophagales</taxon>
        <taxon>Chitinophagaceae</taxon>
        <taxon>Paraflavisolibacter</taxon>
    </lineage>
</organism>
<evidence type="ECO:0000313" key="2">
    <source>
        <dbReference type="Proteomes" id="UP001155483"/>
    </source>
</evidence>
<dbReference type="AlphaFoldDB" id="A0A9X2XYD2"/>
<name>A0A9X2XYD2_9BACT</name>
<evidence type="ECO:0000313" key="1">
    <source>
        <dbReference type="EMBL" id="MCU7549903.1"/>
    </source>
</evidence>
<dbReference type="RefSeq" id="WP_279297342.1">
    <property type="nucleotide sequence ID" value="NZ_JAOTIF010000008.1"/>
</dbReference>
<comment type="caution">
    <text evidence="1">The sequence shown here is derived from an EMBL/GenBank/DDBJ whole genome shotgun (WGS) entry which is preliminary data.</text>
</comment>
<protein>
    <submittedName>
        <fullName evidence="1">Uncharacterized protein</fullName>
    </submittedName>
</protein>
<keyword evidence="2" id="KW-1185">Reference proteome</keyword>
<gene>
    <name evidence="1" type="ORF">OCK74_12295</name>
</gene>
<sequence>MTITLKTKEVKDIIFDKPSLLISANTILEKAKEIIVEEINPIKVEVLLEENDYVNETVTIYITCEIGKEGWIDLEMIVLPKHIEI</sequence>